<dbReference type="EMBL" id="BMFC01000001">
    <property type="protein sequence ID" value="GGB93857.1"/>
    <property type="molecule type" value="Genomic_DNA"/>
</dbReference>
<gene>
    <name evidence="1" type="ORF">GCM10011363_08110</name>
</gene>
<name>A0ABQ1KF71_9RHOB</name>
<evidence type="ECO:0000313" key="1">
    <source>
        <dbReference type="EMBL" id="GGB93857.1"/>
    </source>
</evidence>
<proteinExistence type="predicted"/>
<accession>A0ABQ1KF71</accession>
<dbReference type="RefSeq" id="WP_188480657.1">
    <property type="nucleotide sequence ID" value="NZ_BMFC01000001.1"/>
</dbReference>
<protein>
    <submittedName>
        <fullName evidence="1">Uncharacterized protein</fullName>
    </submittedName>
</protein>
<sequence>MSARNVSAARNADLFGGTEMTNNLLIGLVASAIAEAEIAAAGLRDTVIPAWPPARRTFPQDIARRLEKAEIFEGAFADDLGTFLGSLAAKIKSEMYIGWEADENHNRGGYEVLYADDETHALIRCANDLQSVREAIIAVLYGVRALRVADELLDI</sequence>
<keyword evidence="2" id="KW-1185">Reference proteome</keyword>
<dbReference type="Proteomes" id="UP000645462">
    <property type="component" value="Unassembled WGS sequence"/>
</dbReference>
<comment type="caution">
    <text evidence="1">The sequence shown here is derived from an EMBL/GenBank/DDBJ whole genome shotgun (WGS) entry which is preliminary data.</text>
</comment>
<reference evidence="2" key="1">
    <citation type="journal article" date="2019" name="Int. J. Syst. Evol. Microbiol.">
        <title>The Global Catalogue of Microorganisms (GCM) 10K type strain sequencing project: providing services to taxonomists for standard genome sequencing and annotation.</title>
        <authorList>
            <consortium name="The Broad Institute Genomics Platform"/>
            <consortium name="The Broad Institute Genome Sequencing Center for Infectious Disease"/>
            <person name="Wu L."/>
            <person name="Ma J."/>
        </authorList>
    </citation>
    <scope>NUCLEOTIDE SEQUENCE [LARGE SCALE GENOMIC DNA]</scope>
    <source>
        <strain evidence="2">CGMCC 1.12478</strain>
    </source>
</reference>
<evidence type="ECO:0000313" key="2">
    <source>
        <dbReference type="Proteomes" id="UP000645462"/>
    </source>
</evidence>
<organism evidence="1 2">
    <name type="scientific">Marivita lacus</name>
    <dbReference type="NCBI Taxonomy" id="1323742"/>
    <lineage>
        <taxon>Bacteria</taxon>
        <taxon>Pseudomonadati</taxon>
        <taxon>Pseudomonadota</taxon>
        <taxon>Alphaproteobacteria</taxon>
        <taxon>Rhodobacterales</taxon>
        <taxon>Roseobacteraceae</taxon>
        <taxon>Marivita</taxon>
    </lineage>
</organism>